<feature type="domain" description="MIF4G" evidence="11">
    <location>
        <begin position="41"/>
        <end position="252"/>
    </location>
</feature>
<dbReference type="Pfam" id="PF02854">
    <property type="entry name" value="MIF4G"/>
    <property type="match status" value="1"/>
</dbReference>
<dbReference type="InterPro" id="IPR003890">
    <property type="entry name" value="MIF4G-like_typ-3"/>
</dbReference>
<keyword evidence="7" id="KW-0508">mRNA splicing</keyword>
<dbReference type="GO" id="GO:0000184">
    <property type="term" value="P:nuclear-transcribed mRNA catabolic process, nonsense-mediated decay"/>
    <property type="evidence" value="ECO:0007669"/>
    <property type="project" value="TreeGrafter"/>
</dbReference>
<reference evidence="13" key="1">
    <citation type="submission" date="2017-02" db="UniProtKB">
        <authorList>
            <consortium name="WormBaseParasite"/>
        </authorList>
    </citation>
    <scope>IDENTIFICATION</scope>
</reference>
<feature type="region of interest" description="Disordered" evidence="10">
    <location>
        <begin position="1"/>
        <end position="34"/>
    </location>
</feature>
<evidence type="ECO:0000256" key="3">
    <source>
        <dbReference type="ARBA" id="ARBA00019879"/>
    </source>
</evidence>
<dbReference type="PANTHER" id="PTHR12412:SF2">
    <property type="entry name" value="NUCLEAR CAP-BINDING PROTEIN SUBUNIT 1"/>
    <property type="match status" value="1"/>
</dbReference>
<evidence type="ECO:0000256" key="5">
    <source>
        <dbReference type="ARBA" id="ARBA00023042"/>
    </source>
</evidence>
<evidence type="ECO:0000313" key="13">
    <source>
        <dbReference type="WBParaSite" id="SMUV_0000860801-mRNA-1"/>
    </source>
</evidence>
<sequence>MDTYTDTAEPTSFRGRRRGYQDDESDEESYHKRRRGVPLYKDTLERSFARLYSKGSTSLESNLESIANELEEGMEAHIEEIVDITTNCVLTMPNRMTIFSTLAGLLNAKKSSFGSEVLERLFMELKEKMENSEFFNATNIIVFISDLMNCRVVSLTSLVEFLESLLEAAFQDDTPQVRSDWFVFSVLHCLPWIGQEMQDKNEEALNNILHGIEQYMQNRHKEYLSLLQVWTSSTHEQEEYLDCLWAQVCKLREDGWKEKYITRHYVAFDGALTGAVQHNLPNFQPPEHSEEYVYPLPRVVFRLFDYTDCPEEGPLLPGAHSIERFLVEEELFWIIQQYCGNRKDCAAQLLDYSKRSLVPLNYVILEVVFAELFRLPEPPIRELFFGSLLIELCKNQAMSMPQVLAQAAELFYQRIDSMHPICVNRLVDWFSFHISNFEYQWSWPDWKDCITMDKLAPKKIFVRELLEKCMRLSYHERLVEFLPPYFEGLIPEKPRITYFPDNENSDTNEMIMRFETIIREKKPPDEVIPLLGNNGEYLATFLSVLLNSAKTTFSHSFAALTKYYQVLKQVIGEKDDLQMVVLVTIYDLWKYHHQMVVLLVRKLLVMSLVEAHTVVKWIFSSEMKNEFERLWVYELLSFTLQHIDGHVRRAAENVKTLKNESSVKKETNNNEENGDVEMANSGNGEAESENTASADVSAKEEELSKLKAFFKDLLIAVLHEFAVLLNEHIVSSEASGTSFDTDWYRLIVGRFEGIFLQFWEILWEFRDNVAEEVFKPGALNDNVLKIYSHFHSLRC</sequence>
<evidence type="ECO:0000256" key="8">
    <source>
        <dbReference type="ARBA" id="ARBA00023242"/>
    </source>
</evidence>
<evidence type="ECO:0000259" key="11">
    <source>
        <dbReference type="SMART" id="SM00543"/>
    </source>
</evidence>
<dbReference type="InterPro" id="IPR016024">
    <property type="entry name" value="ARM-type_fold"/>
</dbReference>
<evidence type="ECO:0000256" key="7">
    <source>
        <dbReference type="ARBA" id="ARBA00023187"/>
    </source>
</evidence>
<evidence type="ECO:0000256" key="1">
    <source>
        <dbReference type="ARBA" id="ARBA00004123"/>
    </source>
</evidence>
<dbReference type="SMART" id="SM00543">
    <property type="entry name" value="MIF4G"/>
    <property type="match status" value="1"/>
</dbReference>
<keyword evidence="8" id="KW-0539">Nucleus</keyword>
<dbReference type="FunFam" id="1.25.40.180:FF:000010">
    <property type="entry name" value="Nuclear cap-binding protein subunit 1"/>
    <property type="match status" value="1"/>
</dbReference>
<dbReference type="STRING" id="451379.A0A0N5AUR6"/>
<dbReference type="Pfam" id="PF09088">
    <property type="entry name" value="MIF4G_like"/>
    <property type="match status" value="1"/>
</dbReference>
<feature type="compositionally biased region" description="Basic and acidic residues" evidence="10">
    <location>
        <begin position="658"/>
        <end position="668"/>
    </location>
</feature>
<dbReference type="InterPro" id="IPR027159">
    <property type="entry name" value="CBP80"/>
</dbReference>
<dbReference type="GO" id="GO:0003729">
    <property type="term" value="F:mRNA binding"/>
    <property type="evidence" value="ECO:0007669"/>
    <property type="project" value="TreeGrafter"/>
</dbReference>
<dbReference type="GO" id="GO:0006406">
    <property type="term" value="P:mRNA export from nucleus"/>
    <property type="evidence" value="ECO:0007669"/>
    <property type="project" value="InterPro"/>
</dbReference>
<dbReference type="WBParaSite" id="SMUV_0000860801-mRNA-1">
    <property type="protein sequence ID" value="SMUV_0000860801-mRNA-1"/>
    <property type="gene ID" value="SMUV_0000860801"/>
</dbReference>
<accession>A0A0N5AUR6</accession>
<organism evidence="12 13">
    <name type="scientific">Syphacia muris</name>
    <dbReference type="NCBI Taxonomy" id="451379"/>
    <lineage>
        <taxon>Eukaryota</taxon>
        <taxon>Metazoa</taxon>
        <taxon>Ecdysozoa</taxon>
        <taxon>Nematoda</taxon>
        <taxon>Chromadorea</taxon>
        <taxon>Rhabditida</taxon>
        <taxon>Spirurina</taxon>
        <taxon>Oxyuridomorpha</taxon>
        <taxon>Oxyuroidea</taxon>
        <taxon>Oxyuridae</taxon>
        <taxon>Syphacia</taxon>
    </lineage>
</organism>
<dbReference type="PANTHER" id="PTHR12412">
    <property type="entry name" value="CAP BINDING PROTEIN"/>
    <property type="match status" value="1"/>
</dbReference>
<dbReference type="Gene3D" id="1.25.40.180">
    <property type="match status" value="3"/>
</dbReference>
<dbReference type="AlphaFoldDB" id="A0A0N5AUR6"/>
<feature type="region of interest" description="Disordered" evidence="10">
    <location>
        <begin position="658"/>
        <end position="695"/>
    </location>
</feature>
<dbReference type="GO" id="GO:0008380">
    <property type="term" value="P:RNA splicing"/>
    <property type="evidence" value="ECO:0007669"/>
    <property type="project" value="UniProtKB-KW"/>
</dbReference>
<proteinExistence type="inferred from homology"/>
<dbReference type="GO" id="GO:0005634">
    <property type="term" value="C:nucleus"/>
    <property type="evidence" value="ECO:0007669"/>
    <property type="project" value="UniProtKB-SubCell"/>
</dbReference>
<feature type="compositionally biased region" description="Polar residues" evidence="10">
    <location>
        <begin position="1"/>
        <end position="10"/>
    </location>
</feature>
<keyword evidence="5" id="KW-0506">mRNA capping</keyword>
<keyword evidence="6" id="KW-0943">RNA-mediated gene silencing</keyword>
<evidence type="ECO:0000313" key="12">
    <source>
        <dbReference type="Proteomes" id="UP000046393"/>
    </source>
</evidence>
<keyword evidence="4" id="KW-0507">mRNA processing</keyword>
<evidence type="ECO:0000256" key="2">
    <source>
        <dbReference type="ARBA" id="ARBA00007413"/>
    </source>
</evidence>
<dbReference type="Pfam" id="PF09090">
    <property type="entry name" value="MIF4G_like_2"/>
    <property type="match status" value="1"/>
</dbReference>
<evidence type="ECO:0000256" key="6">
    <source>
        <dbReference type="ARBA" id="ARBA00023158"/>
    </source>
</evidence>
<dbReference type="Proteomes" id="UP000046393">
    <property type="component" value="Unplaced"/>
</dbReference>
<name>A0A0N5AUR6_9BILA</name>
<comment type="subcellular location">
    <subcellularLocation>
        <location evidence="1">Nucleus</location>
    </subcellularLocation>
</comment>
<protein>
    <recommendedName>
        <fullName evidence="3">Nuclear cap-binding protein subunit 1</fullName>
    </recommendedName>
    <alternativeName>
        <fullName evidence="9">80 kDa nuclear cap-binding protein</fullName>
    </alternativeName>
</protein>
<dbReference type="InterPro" id="IPR015172">
    <property type="entry name" value="MIF4G-like_typ-1"/>
</dbReference>
<dbReference type="SUPFAM" id="SSF48371">
    <property type="entry name" value="ARM repeat"/>
    <property type="match status" value="3"/>
</dbReference>
<comment type="similarity">
    <text evidence="2">Belongs to the NCBP1 family.</text>
</comment>
<dbReference type="GO" id="GO:0006370">
    <property type="term" value="P:7-methylguanosine mRNA capping"/>
    <property type="evidence" value="ECO:0007669"/>
    <property type="project" value="UniProtKB-KW"/>
</dbReference>
<evidence type="ECO:0000256" key="9">
    <source>
        <dbReference type="ARBA" id="ARBA00030965"/>
    </source>
</evidence>
<evidence type="ECO:0000256" key="10">
    <source>
        <dbReference type="SAM" id="MobiDB-lite"/>
    </source>
</evidence>
<keyword evidence="12" id="KW-1185">Reference proteome</keyword>
<dbReference type="GO" id="GO:0005846">
    <property type="term" value="C:nuclear cap binding complex"/>
    <property type="evidence" value="ECO:0007669"/>
    <property type="project" value="InterPro"/>
</dbReference>
<dbReference type="GO" id="GO:0000339">
    <property type="term" value="F:RNA cap binding"/>
    <property type="evidence" value="ECO:0007669"/>
    <property type="project" value="InterPro"/>
</dbReference>
<dbReference type="GO" id="GO:0031047">
    <property type="term" value="P:regulatory ncRNA-mediated gene silencing"/>
    <property type="evidence" value="ECO:0007669"/>
    <property type="project" value="UniProtKB-KW"/>
</dbReference>
<evidence type="ECO:0000256" key="4">
    <source>
        <dbReference type="ARBA" id="ARBA00022664"/>
    </source>
</evidence>
<dbReference type="InterPro" id="IPR015174">
    <property type="entry name" value="MIF4G-like_typ-2"/>
</dbReference>